<dbReference type="GO" id="GO:0005524">
    <property type="term" value="F:ATP binding"/>
    <property type="evidence" value="ECO:0007669"/>
    <property type="project" value="InterPro"/>
</dbReference>
<dbReference type="GO" id="GO:0007018">
    <property type="term" value="P:microtubule-based movement"/>
    <property type="evidence" value="ECO:0007669"/>
    <property type="project" value="InterPro"/>
</dbReference>
<keyword evidence="3" id="KW-0505">Motor protein</keyword>
<evidence type="ECO:0000256" key="1">
    <source>
        <dbReference type="ARBA" id="ARBA00022701"/>
    </source>
</evidence>
<dbReference type="AlphaFoldDB" id="A0A540MCN0"/>
<dbReference type="PROSITE" id="PS50067">
    <property type="entry name" value="KINESIN_MOTOR_2"/>
    <property type="match status" value="1"/>
</dbReference>
<dbReference type="InterPro" id="IPR027640">
    <property type="entry name" value="Kinesin-like_fam"/>
</dbReference>
<dbReference type="InterPro" id="IPR001752">
    <property type="entry name" value="Kinesin_motor_dom"/>
</dbReference>
<evidence type="ECO:0000259" key="5">
    <source>
        <dbReference type="PROSITE" id="PS50067"/>
    </source>
</evidence>
<evidence type="ECO:0000256" key="3">
    <source>
        <dbReference type="ARBA" id="ARBA00023175"/>
    </source>
</evidence>
<keyword evidence="7" id="KW-1185">Reference proteome</keyword>
<sequence>MEKICVAVRVRPPVTHDSSSGAFWKVDDNRISLHKSHGTPISGISYAFDHVFDEGCTNSRVYELLTKDIIHAAVEGFNVENQKLQIHESLERGIFVAGLREEIVSNAEQVLKLIESGEGLHLETKT</sequence>
<protein>
    <recommendedName>
        <fullName evidence="5">Kinesin motor domain-containing protein</fullName>
    </recommendedName>
</protein>
<dbReference type="Proteomes" id="UP000315295">
    <property type="component" value="Unassembled WGS sequence"/>
</dbReference>
<dbReference type="SUPFAM" id="SSF52540">
    <property type="entry name" value="P-loop containing nucleoside triphosphate hydrolases"/>
    <property type="match status" value="1"/>
</dbReference>
<feature type="domain" description="Kinesin motor" evidence="5">
    <location>
        <begin position="3"/>
        <end position="79"/>
    </location>
</feature>
<dbReference type="GO" id="GO:0005874">
    <property type="term" value="C:microtubule"/>
    <property type="evidence" value="ECO:0007669"/>
    <property type="project" value="UniProtKB-KW"/>
</dbReference>
<comment type="caution">
    <text evidence="6">The sequence shown here is derived from an EMBL/GenBank/DDBJ whole genome shotgun (WGS) entry which is preliminary data.</text>
</comment>
<keyword evidence="1" id="KW-0493">Microtubule</keyword>
<dbReference type="GO" id="GO:0003777">
    <property type="term" value="F:microtubule motor activity"/>
    <property type="evidence" value="ECO:0007669"/>
    <property type="project" value="InterPro"/>
</dbReference>
<dbReference type="PANTHER" id="PTHR47968:SF36">
    <property type="entry name" value="KINESIN HEAVY CHAIN ISOFORM X1"/>
    <property type="match status" value="1"/>
</dbReference>
<keyword evidence="2" id="KW-0175">Coiled coil</keyword>
<proteinExistence type="inferred from homology"/>
<evidence type="ECO:0000256" key="4">
    <source>
        <dbReference type="PROSITE-ProRule" id="PRU00283"/>
    </source>
</evidence>
<dbReference type="SMART" id="SM00129">
    <property type="entry name" value="KISc"/>
    <property type="match status" value="1"/>
</dbReference>
<evidence type="ECO:0000313" key="7">
    <source>
        <dbReference type="Proteomes" id="UP000315295"/>
    </source>
</evidence>
<accession>A0A540MCN0</accession>
<dbReference type="PANTHER" id="PTHR47968">
    <property type="entry name" value="CENTROMERE PROTEIN E"/>
    <property type="match status" value="1"/>
</dbReference>
<reference evidence="6 7" key="1">
    <citation type="journal article" date="2019" name="G3 (Bethesda)">
        <title>Sequencing of a Wild Apple (Malus baccata) Genome Unravels the Differences Between Cultivated and Wild Apple Species Regarding Disease Resistance and Cold Tolerance.</title>
        <authorList>
            <person name="Chen X."/>
        </authorList>
    </citation>
    <scope>NUCLEOTIDE SEQUENCE [LARGE SCALE GENOMIC DNA]</scope>
    <source>
        <strain evidence="7">cv. Shandingzi</strain>
        <tissue evidence="6">Leaves</tissue>
    </source>
</reference>
<dbReference type="Gene3D" id="3.40.850.10">
    <property type="entry name" value="Kinesin motor domain"/>
    <property type="match status" value="1"/>
</dbReference>
<comment type="caution">
    <text evidence="4">Lacks conserved residue(s) required for the propagation of feature annotation.</text>
</comment>
<evidence type="ECO:0000313" key="6">
    <source>
        <dbReference type="EMBL" id="TQD96488.1"/>
    </source>
</evidence>
<evidence type="ECO:0000256" key="2">
    <source>
        <dbReference type="ARBA" id="ARBA00023054"/>
    </source>
</evidence>
<dbReference type="STRING" id="106549.A0A540MCN0"/>
<dbReference type="GO" id="GO:0008017">
    <property type="term" value="F:microtubule binding"/>
    <property type="evidence" value="ECO:0007669"/>
    <property type="project" value="InterPro"/>
</dbReference>
<dbReference type="InterPro" id="IPR036961">
    <property type="entry name" value="Kinesin_motor_dom_sf"/>
</dbReference>
<dbReference type="InterPro" id="IPR027417">
    <property type="entry name" value="P-loop_NTPase"/>
</dbReference>
<organism evidence="6 7">
    <name type="scientific">Malus baccata</name>
    <name type="common">Siberian crab apple</name>
    <name type="synonym">Pyrus baccata</name>
    <dbReference type="NCBI Taxonomy" id="106549"/>
    <lineage>
        <taxon>Eukaryota</taxon>
        <taxon>Viridiplantae</taxon>
        <taxon>Streptophyta</taxon>
        <taxon>Embryophyta</taxon>
        <taxon>Tracheophyta</taxon>
        <taxon>Spermatophyta</taxon>
        <taxon>Magnoliopsida</taxon>
        <taxon>eudicotyledons</taxon>
        <taxon>Gunneridae</taxon>
        <taxon>Pentapetalae</taxon>
        <taxon>rosids</taxon>
        <taxon>fabids</taxon>
        <taxon>Rosales</taxon>
        <taxon>Rosaceae</taxon>
        <taxon>Amygdaloideae</taxon>
        <taxon>Maleae</taxon>
        <taxon>Malus</taxon>
    </lineage>
</organism>
<dbReference type="EMBL" id="VIEB01000292">
    <property type="protein sequence ID" value="TQD96488.1"/>
    <property type="molecule type" value="Genomic_DNA"/>
</dbReference>
<gene>
    <name evidence="6" type="ORF">C1H46_017983</name>
</gene>
<name>A0A540MCN0_MALBA</name>
<comment type="similarity">
    <text evidence="4">Belongs to the TRAFAC class myosin-kinesin ATPase superfamily. Kinesin family.</text>
</comment>